<dbReference type="EMBL" id="LAZR01013419">
    <property type="protein sequence ID" value="KKM22048.1"/>
    <property type="molecule type" value="Genomic_DNA"/>
</dbReference>
<comment type="caution">
    <text evidence="1">The sequence shown here is derived from an EMBL/GenBank/DDBJ whole genome shotgun (WGS) entry which is preliminary data.</text>
</comment>
<reference evidence="1" key="1">
    <citation type="journal article" date="2015" name="Nature">
        <title>Complex archaea that bridge the gap between prokaryotes and eukaryotes.</title>
        <authorList>
            <person name="Spang A."/>
            <person name="Saw J.H."/>
            <person name="Jorgensen S.L."/>
            <person name="Zaremba-Niedzwiedzka K."/>
            <person name="Martijn J."/>
            <person name="Lind A.E."/>
            <person name="van Eijk R."/>
            <person name="Schleper C."/>
            <person name="Guy L."/>
            <person name="Ettema T.J."/>
        </authorList>
    </citation>
    <scope>NUCLEOTIDE SEQUENCE</scope>
</reference>
<proteinExistence type="predicted"/>
<organism evidence="1">
    <name type="scientific">marine sediment metagenome</name>
    <dbReference type="NCBI Taxonomy" id="412755"/>
    <lineage>
        <taxon>unclassified sequences</taxon>
        <taxon>metagenomes</taxon>
        <taxon>ecological metagenomes</taxon>
    </lineage>
</organism>
<accession>A0A0F9KIT6</accession>
<protein>
    <submittedName>
        <fullName evidence="1">Uncharacterized protein</fullName>
    </submittedName>
</protein>
<gene>
    <name evidence="1" type="ORF">LCGC14_1629290</name>
</gene>
<dbReference type="AlphaFoldDB" id="A0A0F9KIT6"/>
<name>A0A0F9KIT6_9ZZZZ</name>
<sequence>MGRGRVTPPIKDNDWTSVRQAINRLSALILGSESTPTYEGLTLSGLTQGSVIFAGASGVLSQDNSNLFWDDTNNRLGIGVNTPVYKLDVVSGTDNIVANFESTDAEALITFHDDTTITNRTAIGAIGTRMGIFAGGSEKISILTGGNVGIGTVSPDSVLHIKASVPGIVGDDYAGQLIIQSPTNDVNTSVVITGYKSDVSGDPDVQLWYLGSSSSGDENIIFLNRRNANLVLGTNDTHRLTILGNGNVLLAGSLIFDTVATTDRQLDLSGIGVATNFYSVLKLGTKVQGVNNDTVQFPEGFHKRTNEVVSLSLIANADTVSLLTFGLDHGGATGKYRMFNIVANGRLEWGPGNGVLDTNLYRFTTNGLKTDDDFVALTLANGTISIISANITSSIGEINFDDENLRTTGFTRFNKIRAGDQVVPTDAFEVNGVSVLGDGGTSTFLTVETNGDTFWTGSGTGLPYACMYVDGTQAIEVALTSGVVAEVKDDGTTSLDDGWLGGDLNLITFPTGGDEHYLSVTKAGFYRIQWSLSFNTANPGANVEIHGGVAVDGTAIRDKAEAHRTIANNSDTGNMSGTAMIDCPNGTEQISVWLLNTTNDADVTVEHGNVSMVMVGGT</sequence>
<evidence type="ECO:0000313" key="1">
    <source>
        <dbReference type="EMBL" id="KKM22048.1"/>
    </source>
</evidence>